<dbReference type="PANTHER" id="PTHR34653:SF1">
    <property type="entry name" value="FLAGELLAR HOOK-BASAL BODY COMPLEX PROTEIN FLIE"/>
    <property type="match status" value="1"/>
</dbReference>
<reference evidence="7" key="1">
    <citation type="journal article" date="2019" name="Int. J. Syst. Evol. Microbiol.">
        <title>The Global Catalogue of Microorganisms (GCM) 10K type strain sequencing project: providing services to taxonomists for standard genome sequencing and annotation.</title>
        <authorList>
            <consortium name="The Broad Institute Genomics Platform"/>
            <consortium name="The Broad Institute Genome Sequencing Center for Infectious Disease"/>
            <person name="Wu L."/>
            <person name="Ma J."/>
        </authorList>
    </citation>
    <scope>NUCLEOTIDE SEQUENCE [LARGE SCALE GENOMIC DNA]</scope>
    <source>
        <strain evidence="7">JCM 12165</strain>
    </source>
</reference>
<evidence type="ECO:0000256" key="3">
    <source>
        <dbReference type="ARBA" id="ARBA00023143"/>
    </source>
</evidence>
<dbReference type="RefSeq" id="WP_377908226.1">
    <property type="nucleotide sequence ID" value="NZ_JBHSGK010000003.1"/>
</dbReference>
<dbReference type="HAMAP" id="MF_00724">
    <property type="entry name" value="FliE"/>
    <property type="match status" value="1"/>
</dbReference>
<keyword evidence="3 4" id="KW-0975">Bacterial flagellum</keyword>
<evidence type="ECO:0000313" key="7">
    <source>
        <dbReference type="Proteomes" id="UP001595896"/>
    </source>
</evidence>
<keyword evidence="6" id="KW-0282">Flagellum</keyword>
<dbReference type="PRINTS" id="PR01006">
    <property type="entry name" value="FLGHOOKFLIE"/>
</dbReference>
<comment type="similarity">
    <text evidence="2 4">Belongs to the FliE family.</text>
</comment>
<keyword evidence="7" id="KW-1185">Reference proteome</keyword>
<keyword evidence="6" id="KW-0966">Cell projection</keyword>
<comment type="caution">
    <text evidence="6">The sequence shown here is derived from an EMBL/GenBank/DDBJ whole genome shotgun (WGS) entry which is preliminary data.</text>
</comment>
<gene>
    <name evidence="4 6" type="primary">fliE</name>
    <name evidence="6" type="ORF">ACFO4L_03280</name>
</gene>
<comment type="subcellular location">
    <subcellularLocation>
        <location evidence="1 4">Bacterial flagellum basal body</location>
    </subcellularLocation>
</comment>
<accession>A0ABV9NU72</accession>
<evidence type="ECO:0000313" key="6">
    <source>
        <dbReference type="EMBL" id="MFC4735600.1"/>
    </source>
</evidence>
<keyword evidence="6" id="KW-0969">Cilium</keyword>
<proteinExistence type="inferred from homology"/>
<dbReference type="InterPro" id="IPR001624">
    <property type="entry name" value="FliE"/>
</dbReference>
<evidence type="ECO:0000256" key="5">
    <source>
        <dbReference type="NCBIfam" id="TIGR00205"/>
    </source>
</evidence>
<dbReference type="EMBL" id="JBHSGK010000003">
    <property type="protein sequence ID" value="MFC4735600.1"/>
    <property type="molecule type" value="Genomic_DNA"/>
</dbReference>
<dbReference type="Pfam" id="PF02049">
    <property type="entry name" value="FliE"/>
    <property type="match status" value="1"/>
</dbReference>
<evidence type="ECO:0000256" key="2">
    <source>
        <dbReference type="ARBA" id="ARBA00009272"/>
    </source>
</evidence>
<name>A0ABV9NU72_9BACI</name>
<dbReference type="Proteomes" id="UP001595896">
    <property type="component" value="Unassembled WGS sequence"/>
</dbReference>
<protein>
    <recommendedName>
        <fullName evidence="4 5">Flagellar hook-basal body complex protein FliE</fullName>
    </recommendedName>
</protein>
<organism evidence="6 7">
    <name type="scientific">Bacillus daqingensis</name>
    <dbReference type="NCBI Taxonomy" id="872396"/>
    <lineage>
        <taxon>Bacteria</taxon>
        <taxon>Bacillati</taxon>
        <taxon>Bacillota</taxon>
        <taxon>Bacilli</taxon>
        <taxon>Bacillales</taxon>
        <taxon>Bacillaceae</taxon>
        <taxon>Bacillus</taxon>
    </lineage>
</organism>
<evidence type="ECO:0000256" key="1">
    <source>
        <dbReference type="ARBA" id="ARBA00004117"/>
    </source>
</evidence>
<evidence type="ECO:0000256" key="4">
    <source>
        <dbReference type="HAMAP-Rule" id="MF_00724"/>
    </source>
</evidence>
<dbReference type="NCBIfam" id="TIGR00205">
    <property type="entry name" value="fliE"/>
    <property type="match status" value="1"/>
</dbReference>
<dbReference type="PANTHER" id="PTHR34653">
    <property type="match status" value="1"/>
</dbReference>
<sequence length="102" mass="11023">MAIESIGNQTSIMANPGYRNALETTPAQASSSFSAWLNDAVGSLNETRTASENMTTAMARGEDVDLHQVMIAGQKASVALETTVEVRNKAIEAYQEIMRMQV</sequence>